<feature type="non-terminal residue" evidence="1">
    <location>
        <position position="239"/>
    </location>
</feature>
<keyword evidence="2" id="KW-1185">Reference proteome</keyword>
<reference evidence="1" key="1">
    <citation type="submission" date="2022-06" db="EMBL/GenBank/DDBJ databases">
        <title>Phylogenomic reconstructions and comparative analyses of Kickxellomycotina fungi.</title>
        <authorList>
            <person name="Reynolds N.K."/>
            <person name="Stajich J.E."/>
            <person name="Barry K."/>
            <person name="Grigoriev I.V."/>
            <person name="Crous P."/>
            <person name="Smith M.E."/>
        </authorList>
    </citation>
    <scope>NUCLEOTIDE SEQUENCE</scope>
    <source>
        <strain evidence="1">RSA 2271</strain>
    </source>
</reference>
<evidence type="ECO:0000313" key="2">
    <source>
        <dbReference type="Proteomes" id="UP001145114"/>
    </source>
</evidence>
<feature type="non-terminal residue" evidence="1">
    <location>
        <position position="1"/>
    </location>
</feature>
<proteinExistence type="predicted"/>
<accession>A0ACC1HIQ9</accession>
<evidence type="ECO:0000313" key="1">
    <source>
        <dbReference type="EMBL" id="KAJ1676357.1"/>
    </source>
</evidence>
<gene>
    <name evidence="1" type="ORF">EV182_008355</name>
</gene>
<organism evidence="1 2">
    <name type="scientific">Spiromyces aspiralis</name>
    <dbReference type="NCBI Taxonomy" id="68401"/>
    <lineage>
        <taxon>Eukaryota</taxon>
        <taxon>Fungi</taxon>
        <taxon>Fungi incertae sedis</taxon>
        <taxon>Zoopagomycota</taxon>
        <taxon>Kickxellomycotina</taxon>
        <taxon>Kickxellomycetes</taxon>
        <taxon>Kickxellales</taxon>
        <taxon>Kickxellaceae</taxon>
        <taxon>Spiromyces</taxon>
    </lineage>
</organism>
<comment type="caution">
    <text evidence="1">The sequence shown here is derived from an EMBL/GenBank/DDBJ whole genome shotgun (WGS) entry which is preliminary data.</text>
</comment>
<name>A0ACC1HIQ9_9FUNG</name>
<dbReference type="EMBL" id="JAMZIH010004255">
    <property type="protein sequence ID" value="KAJ1676357.1"/>
    <property type="molecule type" value="Genomic_DNA"/>
</dbReference>
<sequence length="239" mass="26723">NKKDKKNKDKKDKKDKNQRKEDVMPEELMDFCKPEQVSEIEHLSESGHASESEEISHTISKSMIVKVPIVYDITLGKSIYVKLDIFGISKFEEFKHKIQEKVKEDIRIFYEDSKGDIVHIGDQEGYELFVEEIQFNQCSCVSLLTVDEFESLIKHAKSAGTAAPEGEDATSTTSSTSEEPEGLGFAVDAIKNDSFTSGTSSDATLTWEGLMNSQKKPDPISHNSSATSLASATLYDYIY</sequence>
<dbReference type="Proteomes" id="UP001145114">
    <property type="component" value="Unassembled WGS sequence"/>
</dbReference>
<protein>
    <submittedName>
        <fullName evidence="1">Uncharacterized protein</fullName>
    </submittedName>
</protein>